<dbReference type="AlphaFoldDB" id="A0A239DM84"/>
<dbReference type="RefSeq" id="WP_143425005.1">
    <property type="nucleotide sequence ID" value="NZ_FZOO01000003.1"/>
</dbReference>
<organism evidence="3 4">
    <name type="scientific">Geodermatophilus pulveris</name>
    <dbReference type="NCBI Taxonomy" id="1564159"/>
    <lineage>
        <taxon>Bacteria</taxon>
        <taxon>Bacillati</taxon>
        <taxon>Actinomycetota</taxon>
        <taxon>Actinomycetes</taxon>
        <taxon>Geodermatophilales</taxon>
        <taxon>Geodermatophilaceae</taxon>
        <taxon>Geodermatophilus</taxon>
    </lineage>
</organism>
<dbReference type="InterPro" id="IPR001646">
    <property type="entry name" value="5peptide_repeat"/>
</dbReference>
<dbReference type="EMBL" id="FZOO01000003">
    <property type="protein sequence ID" value="SNS32783.1"/>
    <property type="molecule type" value="Genomic_DNA"/>
</dbReference>
<protein>
    <submittedName>
        <fullName evidence="3">Uncharacterized protein YjbI, contains pentapeptide repeats</fullName>
    </submittedName>
</protein>
<dbReference type="Proteomes" id="UP000198373">
    <property type="component" value="Unassembled WGS sequence"/>
</dbReference>
<evidence type="ECO:0000256" key="1">
    <source>
        <dbReference type="SAM" id="MobiDB-lite"/>
    </source>
</evidence>
<dbReference type="InterPro" id="IPR051082">
    <property type="entry name" value="Pentapeptide-BTB/POZ_domain"/>
</dbReference>
<feature type="transmembrane region" description="Helical" evidence="2">
    <location>
        <begin position="40"/>
        <end position="61"/>
    </location>
</feature>
<evidence type="ECO:0000256" key="2">
    <source>
        <dbReference type="SAM" id="Phobius"/>
    </source>
</evidence>
<reference evidence="4" key="1">
    <citation type="submission" date="2017-06" db="EMBL/GenBank/DDBJ databases">
        <authorList>
            <person name="Varghese N."/>
            <person name="Submissions S."/>
        </authorList>
    </citation>
    <scope>NUCLEOTIDE SEQUENCE [LARGE SCALE GENOMIC DNA]</scope>
    <source>
        <strain evidence="4">DSM 46839</strain>
    </source>
</reference>
<dbReference type="PANTHER" id="PTHR14136">
    <property type="entry name" value="BTB_POZ DOMAIN-CONTAINING PROTEIN KCTD9"/>
    <property type="match status" value="1"/>
</dbReference>
<keyword evidence="2" id="KW-0812">Transmembrane</keyword>
<dbReference type="Pfam" id="PF00805">
    <property type="entry name" value="Pentapeptide"/>
    <property type="match status" value="3"/>
</dbReference>
<keyword evidence="2" id="KW-1133">Transmembrane helix</keyword>
<dbReference type="Gene3D" id="2.160.20.80">
    <property type="entry name" value="E3 ubiquitin-protein ligase SopA"/>
    <property type="match status" value="1"/>
</dbReference>
<proteinExistence type="predicted"/>
<keyword evidence="2" id="KW-0472">Membrane</keyword>
<evidence type="ECO:0000313" key="3">
    <source>
        <dbReference type="EMBL" id="SNS32783.1"/>
    </source>
</evidence>
<dbReference type="PANTHER" id="PTHR14136:SF17">
    <property type="entry name" value="BTB_POZ DOMAIN-CONTAINING PROTEIN KCTD9"/>
    <property type="match status" value="1"/>
</dbReference>
<sequence length="301" mass="32421">MSRPESYADHVMATPRRDSSYMASATNKGQSRLGLHGRDLVIALLVALLGVGLTFLLDNLIARRQADLDNRIAERQEKLDSEIANRQEVLENLRFVRERAGDPNSFKPFSGLNLAGANLRGLRLDCPTPEGPTCADFSGAILTDVDFEGANVSNATFEGARLQRARFFAATAIGVEFWRADLREASLDRTSFSDASFANANLTGAAIVAASMNSVSFEEANLTGVFQSRSSFAGANMRNATLVGVDFARRSVLNGVDLSGANLNGAILTGDYLPPDLTNICYSPDTLWPEGFTPPAPVCHD</sequence>
<accession>A0A239DM84</accession>
<feature type="region of interest" description="Disordered" evidence="1">
    <location>
        <begin position="1"/>
        <end position="25"/>
    </location>
</feature>
<evidence type="ECO:0000313" key="4">
    <source>
        <dbReference type="Proteomes" id="UP000198373"/>
    </source>
</evidence>
<keyword evidence="4" id="KW-1185">Reference proteome</keyword>
<dbReference type="OrthoDB" id="4563217at2"/>
<gene>
    <name evidence="3" type="ORF">SAMN06893096_103237</name>
</gene>
<name>A0A239DM84_9ACTN</name>
<dbReference type="SUPFAM" id="SSF141571">
    <property type="entry name" value="Pentapeptide repeat-like"/>
    <property type="match status" value="1"/>
</dbReference>